<feature type="region of interest" description="Disordered" evidence="3">
    <location>
        <begin position="1"/>
        <end position="21"/>
    </location>
</feature>
<dbReference type="EMBL" id="CAJPDS010000080">
    <property type="protein sequence ID" value="CAF9935202.1"/>
    <property type="molecule type" value="Genomic_DNA"/>
</dbReference>
<evidence type="ECO:0008006" key="6">
    <source>
        <dbReference type="Google" id="ProtNLM"/>
    </source>
</evidence>
<comment type="caution">
    <text evidence="4">The sequence shown here is derived from an EMBL/GenBank/DDBJ whole genome shotgun (WGS) entry which is preliminary data.</text>
</comment>
<feature type="region of interest" description="Disordered" evidence="3">
    <location>
        <begin position="135"/>
        <end position="175"/>
    </location>
</feature>
<dbReference type="OrthoDB" id="2590011at2759"/>
<keyword evidence="5" id="KW-1185">Reference proteome</keyword>
<accession>A0A8H3G211</accession>
<sequence length="339" mass="37699">MQEADPMDPGQQHPASDANKSAMRNVRLRFISKFIHFSTHRQRTQNYIKTLESEVIRLRGSESGLIQERDNLQGKLEILRATCQLAGIPLPPGIDKTHEALTQRAISRDSNMPATVSMHQDSMSNQRLHVQWPSTPTQQFAPNGGTYDSPQPLSSLPSYNSPERPQPSLPNDFNLEPLKVSGGIDMTDNTRTPSLDTPDIAIDFVLALEHPCMSHIPHPTTTSQDPSNHILMASTPLISRAPGPPQPDSTWTASAAIIKELLNLSSSITLTGEITPVEAWHRLRQHPDFNLLDRASIEGLKCELSQVVRCCGFGAVLDENAFSQILQRTFFTRTQRAYQ</sequence>
<evidence type="ECO:0000256" key="1">
    <source>
        <dbReference type="ARBA" id="ARBA00004123"/>
    </source>
</evidence>
<dbReference type="AlphaFoldDB" id="A0A8H3G211"/>
<dbReference type="PANTHER" id="PTHR40621:SF6">
    <property type="entry name" value="AP-1-LIKE TRANSCRIPTION FACTOR YAP1-RELATED"/>
    <property type="match status" value="1"/>
</dbReference>
<evidence type="ECO:0000256" key="2">
    <source>
        <dbReference type="ARBA" id="ARBA00023242"/>
    </source>
</evidence>
<comment type="subcellular location">
    <subcellularLocation>
        <location evidence="1">Nucleus</location>
    </subcellularLocation>
</comment>
<dbReference type="Proteomes" id="UP000664521">
    <property type="component" value="Unassembled WGS sequence"/>
</dbReference>
<dbReference type="GO" id="GO:0000976">
    <property type="term" value="F:transcription cis-regulatory region binding"/>
    <property type="evidence" value="ECO:0007669"/>
    <property type="project" value="InterPro"/>
</dbReference>
<gene>
    <name evidence="4" type="ORF">HETSPECPRED_009700</name>
</gene>
<dbReference type="CDD" id="cd14688">
    <property type="entry name" value="bZIP_YAP"/>
    <property type="match status" value="1"/>
</dbReference>
<evidence type="ECO:0000256" key="3">
    <source>
        <dbReference type="SAM" id="MobiDB-lite"/>
    </source>
</evidence>
<dbReference type="GO" id="GO:0090575">
    <property type="term" value="C:RNA polymerase II transcription regulator complex"/>
    <property type="evidence" value="ECO:0007669"/>
    <property type="project" value="TreeGrafter"/>
</dbReference>
<dbReference type="InterPro" id="IPR050936">
    <property type="entry name" value="AP-1-like"/>
</dbReference>
<proteinExistence type="predicted"/>
<feature type="compositionally biased region" description="Polar residues" evidence="3">
    <location>
        <begin position="135"/>
        <end position="163"/>
    </location>
</feature>
<organism evidence="4 5">
    <name type="scientific">Heterodermia speciosa</name>
    <dbReference type="NCBI Taxonomy" id="116794"/>
    <lineage>
        <taxon>Eukaryota</taxon>
        <taxon>Fungi</taxon>
        <taxon>Dikarya</taxon>
        <taxon>Ascomycota</taxon>
        <taxon>Pezizomycotina</taxon>
        <taxon>Lecanoromycetes</taxon>
        <taxon>OSLEUM clade</taxon>
        <taxon>Lecanoromycetidae</taxon>
        <taxon>Caliciales</taxon>
        <taxon>Physciaceae</taxon>
        <taxon>Heterodermia</taxon>
    </lineage>
</organism>
<reference evidence="4" key="1">
    <citation type="submission" date="2021-03" db="EMBL/GenBank/DDBJ databases">
        <authorList>
            <person name="Tagirdzhanova G."/>
        </authorList>
    </citation>
    <scope>NUCLEOTIDE SEQUENCE</scope>
</reference>
<dbReference type="PANTHER" id="PTHR40621">
    <property type="entry name" value="TRANSCRIPTION FACTOR KAPC-RELATED"/>
    <property type="match status" value="1"/>
</dbReference>
<dbReference type="GO" id="GO:0001228">
    <property type="term" value="F:DNA-binding transcription activator activity, RNA polymerase II-specific"/>
    <property type="evidence" value="ECO:0007669"/>
    <property type="project" value="TreeGrafter"/>
</dbReference>
<name>A0A8H3G211_9LECA</name>
<protein>
    <recommendedName>
        <fullName evidence="6">BZIP domain-containing protein</fullName>
    </recommendedName>
</protein>
<evidence type="ECO:0000313" key="5">
    <source>
        <dbReference type="Proteomes" id="UP000664521"/>
    </source>
</evidence>
<dbReference type="Gene3D" id="1.10.238.100">
    <property type="entry name" value="YAP1 redox domain. Chain B"/>
    <property type="match status" value="1"/>
</dbReference>
<keyword evidence="2" id="KW-0539">Nucleus</keyword>
<evidence type="ECO:0000313" key="4">
    <source>
        <dbReference type="EMBL" id="CAF9935202.1"/>
    </source>
</evidence>